<keyword evidence="4" id="KW-0396">Initiation factor</keyword>
<gene>
    <name evidence="4" type="ORF">AAP_01703</name>
</gene>
<dbReference type="InterPro" id="IPR059095">
    <property type="entry name" value="Znf_C2H2_17_2nd"/>
</dbReference>
<dbReference type="Proteomes" id="UP000242877">
    <property type="component" value="Unassembled WGS sequence"/>
</dbReference>
<protein>
    <submittedName>
        <fullName evidence="4">RNA polymerase I specific transcription initiation factor, RRN9</fullName>
    </submittedName>
</protein>
<dbReference type="OrthoDB" id="5412288at2759"/>
<dbReference type="GO" id="GO:0003743">
    <property type="term" value="F:translation initiation factor activity"/>
    <property type="evidence" value="ECO:0007669"/>
    <property type="project" value="UniProtKB-KW"/>
</dbReference>
<proteinExistence type="predicted"/>
<name>A0A168BF14_9EURO</name>
<feature type="domain" description="Rrn9" evidence="2">
    <location>
        <begin position="119"/>
        <end position="206"/>
    </location>
</feature>
<evidence type="ECO:0000256" key="1">
    <source>
        <dbReference type="SAM" id="MobiDB-lite"/>
    </source>
</evidence>
<keyword evidence="4" id="KW-0648">Protein biosynthesis</keyword>
<dbReference type="EMBL" id="AZGZ01000005">
    <property type="protein sequence ID" value="KZZ95215.1"/>
    <property type="molecule type" value="Genomic_DNA"/>
</dbReference>
<dbReference type="AlphaFoldDB" id="A0A168BF14"/>
<accession>A0A168BF14</accession>
<dbReference type="Pfam" id="PF26176">
    <property type="entry name" value="zf_C2H2_17_2"/>
    <property type="match status" value="1"/>
</dbReference>
<sequence>MEELDTRQVVSSPALHTNVSIDWSKYELPSFTDEASDTVHTQETATAGPSSQVPQSSFSYATPFSQHSQVATEEEEDDDADDDASLPSVTDLRENRFLGSIKNWRAFTRRERNIWKAFEIERSRDLSAHLFNAFALEKRALELKKRQLEIDIKGKAVADGNEGPSLSLAEPKDEVDEDEGATFRPGRHWTAWPMSASTVPREGEDMERNADDLYTITAQPDPRPSSTLEECLMSRMSKVARQRWDSREWIDDDKKRLAQEDPFAQKQQRGQSEVSDLSDGVYTQVNHSQSTKFDSATDTDSDDEGLSNRDGTHAGGSQPQEIRLQATFQTDDDKAYKILRPAARHILSRVDDLLLALHRARASYMNDHYGEEQPRRKRKKRPQVKVESKSGDDQPANAKQNQPTRELRRSKRSQDQHPRKLRARSKSAQNKSLAVSGEELRMLSDSEEYLSPSSSSSSHSDSELSDSSAAEESDDTQNKTGYEHSSAEKSDIKSRIDRIGLRDWSDVLGTAALTGFPADAVERASARCTRLFGEDMEYRTFETGRIRKLQGVNGESGVDSGPIFEYTEDPPDISELGVWKWRRQQMNKRREKYDPRPAQVKGNGLAQEATRSFSSLPESQSFVKKAIEHKLMCPVATCPRAKDGNGFSRKWNLNQHVSKMHSDLDLQTSENRSQIGDSGANNDTQRKTRSRTRSGAASLAIVQEDPSMLNQE</sequence>
<reference evidence="4 5" key="1">
    <citation type="journal article" date="2016" name="Genome Biol. Evol.">
        <title>Divergent and convergent evolution of fungal pathogenicity.</title>
        <authorList>
            <person name="Shang Y."/>
            <person name="Xiao G."/>
            <person name="Zheng P."/>
            <person name="Cen K."/>
            <person name="Zhan S."/>
            <person name="Wang C."/>
        </authorList>
    </citation>
    <scope>NUCLEOTIDE SEQUENCE [LARGE SCALE GENOMIC DNA]</scope>
    <source>
        <strain evidence="4 5">ARSEF 7405</strain>
    </source>
</reference>
<evidence type="ECO:0000313" key="4">
    <source>
        <dbReference type="EMBL" id="KZZ95215.1"/>
    </source>
</evidence>
<dbReference type="Pfam" id="PF10680">
    <property type="entry name" value="RRN9"/>
    <property type="match status" value="1"/>
</dbReference>
<dbReference type="InterPro" id="IPR019622">
    <property type="entry name" value="Rrn9_dom"/>
</dbReference>
<feature type="region of interest" description="Disordered" evidence="1">
    <location>
        <begin position="366"/>
        <end position="493"/>
    </location>
</feature>
<feature type="compositionally biased region" description="Polar residues" evidence="1">
    <location>
        <begin position="265"/>
        <end position="296"/>
    </location>
</feature>
<feature type="compositionally biased region" description="Polar residues" evidence="1">
    <location>
        <begin position="38"/>
        <end position="71"/>
    </location>
</feature>
<feature type="domain" description="C2H2-domain containing protein second zinc finger" evidence="3">
    <location>
        <begin position="632"/>
        <end position="661"/>
    </location>
</feature>
<evidence type="ECO:0000259" key="3">
    <source>
        <dbReference type="Pfam" id="PF26176"/>
    </source>
</evidence>
<evidence type="ECO:0000259" key="2">
    <source>
        <dbReference type="Pfam" id="PF10680"/>
    </source>
</evidence>
<feature type="region of interest" description="Disordered" evidence="1">
    <location>
        <begin position="671"/>
        <end position="712"/>
    </location>
</feature>
<feature type="compositionally biased region" description="Basic and acidic residues" evidence="1">
    <location>
        <begin position="481"/>
        <end position="493"/>
    </location>
</feature>
<organism evidence="4 5">
    <name type="scientific">Ascosphaera apis ARSEF 7405</name>
    <dbReference type="NCBI Taxonomy" id="392613"/>
    <lineage>
        <taxon>Eukaryota</taxon>
        <taxon>Fungi</taxon>
        <taxon>Dikarya</taxon>
        <taxon>Ascomycota</taxon>
        <taxon>Pezizomycotina</taxon>
        <taxon>Eurotiomycetes</taxon>
        <taxon>Eurotiomycetidae</taxon>
        <taxon>Onygenales</taxon>
        <taxon>Ascosphaeraceae</taxon>
        <taxon>Ascosphaera</taxon>
    </lineage>
</organism>
<feature type="region of interest" description="Disordered" evidence="1">
    <location>
        <begin position="253"/>
        <end position="323"/>
    </location>
</feature>
<comment type="caution">
    <text evidence="4">The sequence shown here is derived from an EMBL/GenBank/DDBJ whole genome shotgun (WGS) entry which is preliminary data.</text>
</comment>
<feature type="region of interest" description="Disordered" evidence="1">
    <location>
        <begin position="33"/>
        <end position="88"/>
    </location>
</feature>
<dbReference type="VEuPathDB" id="FungiDB:AAP_01703"/>
<feature type="compositionally biased region" description="Polar residues" evidence="1">
    <location>
        <begin position="671"/>
        <end position="683"/>
    </location>
</feature>
<evidence type="ECO:0000313" key="5">
    <source>
        <dbReference type="Proteomes" id="UP000242877"/>
    </source>
</evidence>
<keyword evidence="5" id="KW-1185">Reference proteome</keyword>
<feature type="compositionally biased region" description="Acidic residues" evidence="1">
    <location>
        <begin position="72"/>
        <end position="84"/>
    </location>
</feature>
<feature type="compositionally biased region" description="Low complexity" evidence="1">
    <location>
        <begin position="449"/>
        <end position="468"/>
    </location>
</feature>
<feature type="region of interest" description="Disordered" evidence="1">
    <location>
        <begin position="159"/>
        <end position="186"/>
    </location>
</feature>